<organism evidence="7 8">
    <name type="scientific">Tagetes erecta</name>
    <name type="common">African marigold</name>
    <dbReference type="NCBI Taxonomy" id="13708"/>
    <lineage>
        <taxon>Eukaryota</taxon>
        <taxon>Viridiplantae</taxon>
        <taxon>Streptophyta</taxon>
        <taxon>Embryophyta</taxon>
        <taxon>Tracheophyta</taxon>
        <taxon>Spermatophyta</taxon>
        <taxon>Magnoliopsida</taxon>
        <taxon>eudicotyledons</taxon>
        <taxon>Gunneridae</taxon>
        <taxon>Pentapetalae</taxon>
        <taxon>asterids</taxon>
        <taxon>campanulids</taxon>
        <taxon>Asterales</taxon>
        <taxon>Asteraceae</taxon>
        <taxon>Asteroideae</taxon>
        <taxon>Heliantheae alliance</taxon>
        <taxon>Tageteae</taxon>
        <taxon>Tagetes</taxon>
    </lineage>
</organism>
<dbReference type="InterPro" id="IPR012337">
    <property type="entry name" value="RNaseH-like_sf"/>
</dbReference>
<evidence type="ECO:0000256" key="2">
    <source>
        <dbReference type="ARBA" id="ARBA00022723"/>
    </source>
</evidence>
<accession>A0AAD8NWH8</accession>
<comment type="caution">
    <text evidence="7">The sequence shown here is derived from an EMBL/GenBank/DDBJ whole genome shotgun (WGS) entry which is preliminary data.</text>
</comment>
<evidence type="ECO:0000256" key="1">
    <source>
        <dbReference type="ARBA" id="ARBA00022670"/>
    </source>
</evidence>
<dbReference type="Pfam" id="PF25597">
    <property type="entry name" value="SH3_retrovirus"/>
    <property type="match status" value="1"/>
</dbReference>
<dbReference type="InterPro" id="IPR013103">
    <property type="entry name" value="RVT_2"/>
</dbReference>
<name>A0AAD8NWH8_TARER</name>
<dbReference type="Proteomes" id="UP001229421">
    <property type="component" value="Unassembled WGS sequence"/>
</dbReference>
<feature type="region of interest" description="Disordered" evidence="5">
    <location>
        <begin position="305"/>
        <end position="345"/>
    </location>
</feature>
<evidence type="ECO:0000313" key="7">
    <source>
        <dbReference type="EMBL" id="KAK1423662.1"/>
    </source>
</evidence>
<sequence>MSDENDVIMTNTNTAVTLISKLDGSDPLYLHPSDSSSLTIISIKLKGTENYTIWANAIKLALRAKNKMGFIDKTCKKPTDNEVLANQWERCNSVVLTWLLNSVCEELYVGQVYSELASDVWEDLNETYNKIDGSVMFGLYQKINSLTQNGSSVSDYYHRINTMWKQFDAMIQLPPCTCQASKDFNDFNQLIKLMQFLMGLDDIYQPVRTNLLTRDPLPTIKTAFSIISREESHRGANSSTVNLAKNQNVGFVSKSNQFFDNKRKPIPNQSYNKGPNPNLICNHCNKLGHTIERCFELVGYPQGNKPRVGQGNNSSQNNKPSQTKSGGHNVQSKTGHFVSSNNNATLPSLNPEQFARLMGILNEKPADIQSNNSIGGNFVNFFSANVFSKRIFNFASGSESSISGWIIDSGANQHMVMSDKNLKDQIDVSNLNITVKHPNGTNALVTKIGSLKICDKIVLTDVFVVPEYCANLMSVYKLARDNKLRVVFDEYKCLLQDLHTRRTLVTGSQVEGLYLCGGLLESIKVCHSSFSSLNLWHARFGHPSDKALAVIKNDLGINTQSDLVACDVCHRAKQHRIPFPLSDNKSKGIGELVHLDVWGPYKVQSRDGFKYFLTVVDDYSRVVWIYLLKSKSEVFFHIESFFNMLKNQFNTTVKVFRSDNGTEFVNNNTYSFFRNNGILHQTSCSYTPQQNGVVERKHRHLLNVARSLLFQGGIPLKFWTDCVLTASYLINRTPTLVLDGKTPYEAFFGFKPSLDHLRVFGCLCFSTVLNNSDKFSSHAEKCVMMGYSGNKKGYKLWSLDTKQIIFSRDVKFYETIFPFKDSSVSHDSHEHATFGLTTLNFFDLFDSTQFKNSDGEKPDDDGRENREKTKSSQTHGVVTEPVGGAAIDQQPLNGGGGEDSAGKQQPPSSSTNTCEVDNTDNVNDIDETISPEGFNDPSVPTRKSTRHTSLPKNLNDFIIEGKVKYGFEKVVHYSKFSKEHYCFATALNKSVEPRSSKEALKDINWVNAMNKEMEALNRNNTWDLVDLPPGRKPIGCKWVFKIKHDPSGEISRYKARLVAKGYSQKEGIDFDETFSPVVKMVTVRTVFSLAVQNSWPLYQLDVDNAFLYGHLNEEVYMKPPEGYYSHNETRVCRLKRSLYGLKQASRMWNEKLVGVLIDYGFIQSRCDHSLFVKRSGSIIVMALVYVDDIIITGNSLAEINNVKELLNSQFSIKDLGLLKYFLGIEVIRTNDALYLSQRKYCMDLIAEYGLSGCKPAKTPIDQHYAVVNFCKSNTSLLENISGYQQLLGKLIYLSHTRPDISYAVQYLSQFMHKPTQAHLQLALRVLRYLKGAPGNGIIFSKSESFDLSAYSDSDWGKCLETRRSVTGFCIMLGKCLVSWKSKKQTTVSRSSAEAEYRAMCAATCELIWLKNLLAELGICVALPADVHCDNNAAISIAANPVFHDRTKHFDMDLYFLREKVSAGVIKTVPISSVHQLADVFTKGLAVHQHNVLLEKLHMFDVFGN</sequence>
<dbReference type="GO" id="GO:0003676">
    <property type="term" value="F:nucleic acid binding"/>
    <property type="evidence" value="ECO:0007669"/>
    <property type="project" value="InterPro"/>
</dbReference>
<feature type="compositionally biased region" description="Polar residues" evidence="5">
    <location>
        <begin position="902"/>
        <end position="922"/>
    </location>
</feature>
<dbReference type="CDD" id="cd09272">
    <property type="entry name" value="RNase_HI_RT_Ty1"/>
    <property type="match status" value="1"/>
</dbReference>
<feature type="region of interest" description="Disordered" evidence="5">
    <location>
        <begin position="852"/>
        <end position="949"/>
    </location>
</feature>
<dbReference type="GO" id="GO:0006508">
    <property type="term" value="P:proteolysis"/>
    <property type="evidence" value="ECO:0007669"/>
    <property type="project" value="UniProtKB-KW"/>
</dbReference>
<protein>
    <recommendedName>
        <fullName evidence="6">Integrase catalytic domain-containing protein</fullName>
    </recommendedName>
</protein>
<reference evidence="7" key="1">
    <citation type="journal article" date="2023" name="bioRxiv">
        <title>Improved chromosome-level genome assembly for marigold (Tagetes erecta).</title>
        <authorList>
            <person name="Jiang F."/>
            <person name="Yuan L."/>
            <person name="Wang S."/>
            <person name="Wang H."/>
            <person name="Xu D."/>
            <person name="Wang A."/>
            <person name="Fan W."/>
        </authorList>
    </citation>
    <scope>NUCLEOTIDE SEQUENCE</scope>
    <source>
        <strain evidence="7">WSJ</strain>
        <tissue evidence="7">Leaf</tissue>
    </source>
</reference>
<dbReference type="GO" id="GO:0046872">
    <property type="term" value="F:metal ion binding"/>
    <property type="evidence" value="ECO:0007669"/>
    <property type="project" value="UniProtKB-KW"/>
</dbReference>
<dbReference type="Pfam" id="PF00665">
    <property type="entry name" value="rve"/>
    <property type="match status" value="1"/>
</dbReference>
<dbReference type="InterPro" id="IPR025724">
    <property type="entry name" value="GAG-pre-integrase_dom"/>
</dbReference>
<dbReference type="InterPro" id="IPR036397">
    <property type="entry name" value="RNaseH_sf"/>
</dbReference>
<keyword evidence="2" id="KW-0479">Metal-binding</keyword>
<dbReference type="EMBL" id="JAUHHV010000005">
    <property type="protein sequence ID" value="KAK1423662.1"/>
    <property type="molecule type" value="Genomic_DNA"/>
</dbReference>
<dbReference type="GO" id="GO:0004190">
    <property type="term" value="F:aspartic-type endopeptidase activity"/>
    <property type="evidence" value="ECO:0007669"/>
    <property type="project" value="UniProtKB-KW"/>
</dbReference>
<dbReference type="InterPro" id="IPR001584">
    <property type="entry name" value="Integrase_cat-core"/>
</dbReference>
<dbReference type="InterPro" id="IPR039537">
    <property type="entry name" value="Retrotran_Ty1/copia-like"/>
</dbReference>
<dbReference type="InterPro" id="IPR029472">
    <property type="entry name" value="Copia-like_N"/>
</dbReference>
<dbReference type="Gene3D" id="3.30.420.10">
    <property type="entry name" value="Ribonuclease H-like superfamily/Ribonuclease H"/>
    <property type="match status" value="1"/>
</dbReference>
<dbReference type="InterPro" id="IPR054722">
    <property type="entry name" value="PolX-like_BBD"/>
</dbReference>
<dbReference type="InterPro" id="IPR057670">
    <property type="entry name" value="SH3_retrovirus"/>
</dbReference>
<gene>
    <name evidence="7" type="ORF">QVD17_18969</name>
</gene>
<dbReference type="Pfam" id="PF14244">
    <property type="entry name" value="Retrotran_gag_3"/>
    <property type="match status" value="1"/>
</dbReference>
<feature type="compositionally biased region" description="Polar residues" evidence="5">
    <location>
        <begin position="310"/>
        <end position="345"/>
    </location>
</feature>
<dbReference type="Pfam" id="PF13976">
    <property type="entry name" value="gag_pre-integrs"/>
    <property type="match status" value="1"/>
</dbReference>
<evidence type="ECO:0000313" key="8">
    <source>
        <dbReference type="Proteomes" id="UP001229421"/>
    </source>
</evidence>
<keyword evidence="3" id="KW-0064">Aspartyl protease</keyword>
<dbReference type="InterPro" id="IPR043502">
    <property type="entry name" value="DNA/RNA_pol_sf"/>
</dbReference>
<evidence type="ECO:0000256" key="4">
    <source>
        <dbReference type="ARBA" id="ARBA00022801"/>
    </source>
</evidence>
<evidence type="ECO:0000256" key="3">
    <source>
        <dbReference type="ARBA" id="ARBA00022750"/>
    </source>
</evidence>
<evidence type="ECO:0000256" key="5">
    <source>
        <dbReference type="SAM" id="MobiDB-lite"/>
    </source>
</evidence>
<keyword evidence="1" id="KW-0645">Protease</keyword>
<dbReference type="Pfam" id="PF22936">
    <property type="entry name" value="Pol_BBD"/>
    <property type="match status" value="1"/>
</dbReference>
<keyword evidence="4" id="KW-0378">Hydrolase</keyword>
<dbReference type="PANTHER" id="PTHR42648">
    <property type="entry name" value="TRANSPOSASE, PUTATIVE-RELATED"/>
    <property type="match status" value="1"/>
</dbReference>
<dbReference type="PANTHER" id="PTHR42648:SF31">
    <property type="entry name" value="RNA-DIRECTED DNA POLYMERASE"/>
    <property type="match status" value="1"/>
</dbReference>
<dbReference type="GO" id="GO:0015074">
    <property type="term" value="P:DNA integration"/>
    <property type="evidence" value="ECO:0007669"/>
    <property type="project" value="InterPro"/>
</dbReference>
<evidence type="ECO:0000259" key="6">
    <source>
        <dbReference type="PROSITE" id="PS50994"/>
    </source>
</evidence>
<feature type="domain" description="Integrase catalytic" evidence="6">
    <location>
        <begin position="576"/>
        <end position="751"/>
    </location>
</feature>
<proteinExistence type="predicted"/>
<dbReference type="PROSITE" id="PS50994">
    <property type="entry name" value="INTEGRASE"/>
    <property type="match status" value="1"/>
</dbReference>
<dbReference type="Pfam" id="PF07727">
    <property type="entry name" value="RVT_2"/>
    <property type="match status" value="1"/>
</dbReference>
<dbReference type="SUPFAM" id="SSF56672">
    <property type="entry name" value="DNA/RNA polymerases"/>
    <property type="match status" value="1"/>
</dbReference>
<keyword evidence="8" id="KW-1185">Reference proteome</keyword>
<dbReference type="SUPFAM" id="SSF53098">
    <property type="entry name" value="Ribonuclease H-like"/>
    <property type="match status" value="1"/>
</dbReference>